<dbReference type="InterPro" id="IPR021137">
    <property type="entry name" value="Ribosomal_bL35-like"/>
</dbReference>
<evidence type="ECO:0000256" key="1">
    <source>
        <dbReference type="ARBA" id="ARBA00006598"/>
    </source>
</evidence>
<accession>A0A9D5JY88</accession>
<evidence type="ECO:0000256" key="6">
    <source>
        <dbReference type="RuleBase" id="RU000568"/>
    </source>
</evidence>
<evidence type="ECO:0000313" key="9">
    <source>
        <dbReference type="Proteomes" id="UP000649604"/>
    </source>
</evidence>
<dbReference type="PANTHER" id="PTHR33343:SF1">
    <property type="entry name" value="LARGE RIBOSOMAL SUBUNIT PROTEIN BL35M"/>
    <property type="match status" value="1"/>
</dbReference>
<gene>
    <name evidence="5 8" type="primary">rpmI</name>
    <name evidence="8" type="ORF">GF339_17445</name>
</gene>
<evidence type="ECO:0000256" key="7">
    <source>
        <dbReference type="SAM" id="MobiDB-lite"/>
    </source>
</evidence>
<evidence type="ECO:0000256" key="3">
    <source>
        <dbReference type="ARBA" id="ARBA00023274"/>
    </source>
</evidence>
<dbReference type="Proteomes" id="UP000649604">
    <property type="component" value="Unassembled WGS sequence"/>
</dbReference>
<dbReference type="PANTHER" id="PTHR33343">
    <property type="entry name" value="54S RIBOSOMAL PROTEIN BL35M"/>
    <property type="match status" value="1"/>
</dbReference>
<dbReference type="GO" id="GO:0003735">
    <property type="term" value="F:structural constituent of ribosome"/>
    <property type="evidence" value="ECO:0007669"/>
    <property type="project" value="InterPro"/>
</dbReference>
<dbReference type="PRINTS" id="PR00064">
    <property type="entry name" value="RIBOSOMALL35"/>
</dbReference>
<evidence type="ECO:0000313" key="8">
    <source>
        <dbReference type="EMBL" id="MBD3326374.1"/>
    </source>
</evidence>
<dbReference type="FunFam" id="4.10.410.60:FF:000001">
    <property type="entry name" value="50S ribosomal protein L35"/>
    <property type="match status" value="1"/>
</dbReference>
<proteinExistence type="inferred from homology"/>
<keyword evidence="2 5" id="KW-0689">Ribosomal protein</keyword>
<dbReference type="SUPFAM" id="SSF143034">
    <property type="entry name" value="L35p-like"/>
    <property type="match status" value="1"/>
</dbReference>
<comment type="caution">
    <text evidence="8">The sequence shown here is derived from an EMBL/GenBank/DDBJ whole genome shotgun (WGS) entry which is preliminary data.</text>
</comment>
<keyword evidence="3 5" id="KW-0687">Ribonucleoprotein</keyword>
<feature type="region of interest" description="Disordered" evidence="7">
    <location>
        <begin position="1"/>
        <end position="26"/>
    </location>
</feature>
<dbReference type="AlphaFoldDB" id="A0A9D5JY88"/>
<dbReference type="PROSITE" id="PS00936">
    <property type="entry name" value="RIBOSOMAL_L35"/>
    <property type="match status" value="1"/>
</dbReference>
<comment type="similarity">
    <text evidence="1 5 6">Belongs to the bacterial ribosomal protein bL35 family.</text>
</comment>
<dbReference type="InterPro" id="IPR001706">
    <property type="entry name" value="Ribosomal_bL35"/>
</dbReference>
<dbReference type="InterPro" id="IPR037229">
    <property type="entry name" value="Ribosomal_bL35_sf"/>
</dbReference>
<dbReference type="Pfam" id="PF01632">
    <property type="entry name" value="Ribosomal_L35p"/>
    <property type="match status" value="1"/>
</dbReference>
<organism evidence="8 9">
    <name type="scientific">candidate division KSB3 bacterium</name>
    <dbReference type="NCBI Taxonomy" id="2044937"/>
    <lineage>
        <taxon>Bacteria</taxon>
        <taxon>candidate division KSB3</taxon>
    </lineage>
</organism>
<evidence type="ECO:0000256" key="4">
    <source>
        <dbReference type="ARBA" id="ARBA00071664"/>
    </source>
</evidence>
<dbReference type="EMBL" id="WJJP01000570">
    <property type="protein sequence ID" value="MBD3326374.1"/>
    <property type="molecule type" value="Genomic_DNA"/>
</dbReference>
<evidence type="ECO:0000256" key="5">
    <source>
        <dbReference type="HAMAP-Rule" id="MF_00514"/>
    </source>
</evidence>
<reference evidence="8" key="1">
    <citation type="submission" date="2019-11" db="EMBL/GenBank/DDBJ databases">
        <title>Microbial mats filling the niche in hypersaline microbial mats.</title>
        <authorList>
            <person name="Wong H.L."/>
            <person name="Macleod F.I."/>
            <person name="White R.A. III"/>
            <person name="Burns B.P."/>
        </authorList>
    </citation>
    <scope>NUCLEOTIDE SEQUENCE</scope>
    <source>
        <strain evidence="8">Rbin_158</strain>
    </source>
</reference>
<dbReference type="NCBIfam" id="TIGR00001">
    <property type="entry name" value="rpmI_bact"/>
    <property type="match status" value="1"/>
</dbReference>
<protein>
    <recommendedName>
        <fullName evidence="4 5">Large ribosomal subunit protein bL35</fullName>
    </recommendedName>
</protein>
<dbReference type="HAMAP" id="MF_00514">
    <property type="entry name" value="Ribosomal_bL35"/>
    <property type="match status" value="1"/>
</dbReference>
<dbReference type="GO" id="GO:0006412">
    <property type="term" value="P:translation"/>
    <property type="evidence" value="ECO:0007669"/>
    <property type="project" value="UniProtKB-UniRule"/>
</dbReference>
<feature type="compositionally biased region" description="Basic residues" evidence="7">
    <location>
        <begin position="10"/>
        <end position="26"/>
    </location>
</feature>
<dbReference type="Gene3D" id="4.10.410.60">
    <property type="match status" value="1"/>
</dbReference>
<dbReference type="InterPro" id="IPR018265">
    <property type="entry name" value="Ribosomal_bL35_CS"/>
</dbReference>
<sequence length="65" mass="7488">MPKMKTNKGAAKRFRKTASGKIQRKKANAGHIFTKKTRKRKRHLRQATTVAAVDKKRVNRLIPYA</sequence>
<dbReference type="GO" id="GO:0022625">
    <property type="term" value="C:cytosolic large ribosomal subunit"/>
    <property type="evidence" value="ECO:0007669"/>
    <property type="project" value="TreeGrafter"/>
</dbReference>
<name>A0A9D5JY88_9BACT</name>
<evidence type="ECO:0000256" key="2">
    <source>
        <dbReference type="ARBA" id="ARBA00022980"/>
    </source>
</evidence>